<evidence type="ECO:0000256" key="4">
    <source>
        <dbReference type="SAM" id="MobiDB-lite"/>
    </source>
</evidence>
<dbReference type="PANTHER" id="PTHR48080:SF4">
    <property type="entry name" value="GLUCARATE DEHYDRATASE"/>
    <property type="match status" value="1"/>
</dbReference>
<evidence type="ECO:0000256" key="3">
    <source>
        <dbReference type="ARBA" id="ARBA00011973"/>
    </source>
</evidence>
<dbReference type="Gene3D" id="3.30.390.10">
    <property type="entry name" value="Enolase-like, N-terminal domain"/>
    <property type="match status" value="1"/>
</dbReference>
<dbReference type="SFLD" id="SFLDG00055">
    <property type="entry name" value="glucarate_dehydratase"/>
    <property type="match status" value="1"/>
</dbReference>
<dbReference type="AlphaFoldDB" id="A0AAE4AMX3"/>
<name>A0AAE4AMX3_9BACT</name>
<organism evidence="6 7">
    <name type="scientific">Oligosphaera ethanolica</name>
    <dbReference type="NCBI Taxonomy" id="760260"/>
    <lineage>
        <taxon>Bacteria</taxon>
        <taxon>Pseudomonadati</taxon>
        <taxon>Lentisphaerota</taxon>
        <taxon>Oligosphaeria</taxon>
        <taxon>Oligosphaerales</taxon>
        <taxon>Oligosphaeraceae</taxon>
        <taxon>Oligosphaera</taxon>
    </lineage>
</organism>
<evidence type="ECO:0000256" key="2">
    <source>
        <dbReference type="ARBA" id="ARBA00005183"/>
    </source>
</evidence>
<dbReference type="InterPro" id="IPR018110">
    <property type="entry name" value="Mandel_Rmase/mucon_lact_enz_CS"/>
</dbReference>
<gene>
    <name evidence="6" type="ORF">J3R75_000420</name>
</gene>
<sequence>MKITAITATAVNVPLTAPIRWSWGIRKETTRLIIQIDTDEGIRGIGETMGRVGADNVHYESRKLIGQNPFNIERILAFLRPRPYFFGYAGHGLIAGIEMACWDIIGKACGKPLWALLGGRFREKIAISGYVFTRARNEETGEGGETTPEQLLAYSRRLVQEHGFKNLKLKVGASHPDVDIATIAMFREAFGPNMGLRIDPNGTWSPQTALYICKQLAPYNLEYIEDPTWGIEAMARLRRDISIPLSTNMCVVDFDQIPTAFRLNAVDVILGDVHKWGGILATKKLAAVCDTLMWGMCIHSGAELGISEVAKLHMATCTPNLSYAIDTHYPHLADDIIDGGKMTYQDGTMIAPDKPGLGVELDMDRFARYAEANRKAGLSEGYEKDPNRPQDWCPKKFQW</sequence>
<dbReference type="SUPFAM" id="SSF51604">
    <property type="entry name" value="Enolase C-terminal domain-like"/>
    <property type="match status" value="1"/>
</dbReference>
<accession>A0AAE4AMX3</accession>
<dbReference type="EMBL" id="JAUSVL010000001">
    <property type="protein sequence ID" value="MDQ0288313.1"/>
    <property type="molecule type" value="Genomic_DNA"/>
</dbReference>
<dbReference type="InterPro" id="IPR029065">
    <property type="entry name" value="Enolase_C-like"/>
</dbReference>
<dbReference type="GO" id="GO:0008872">
    <property type="term" value="F:glucarate dehydratase activity"/>
    <property type="evidence" value="ECO:0007669"/>
    <property type="project" value="UniProtKB-EC"/>
</dbReference>
<feature type="region of interest" description="Disordered" evidence="4">
    <location>
        <begin position="379"/>
        <end position="399"/>
    </location>
</feature>
<comment type="pathway">
    <text evidence="2">Carbohydrate acid metabolism; D-glucarate degradation; 2,5-dioxopentanoate from D-glucarate: step 1/2.</text>
</comment>
<dbReference type="GO" id="GO:0009063">
    <property type="term" value="P:amino acid catabolic process"/>
    <property type="evidence" value="ECO:0007669"/>
    <property type="project" value="InterPro"/>
</dbReference>
<proteinExistence type="predicted"/>
<comment type="catalytic activity">
    <reaction evidence="1">
        <text>D-glucarate = 5-dehydro-4-deoxy-D-glucarate + H2O</text>
        <dbReference type="Rhea" id="RHEA:14573"/>
        <dbReference type="ChEBI" id="CHEBI:15377"/>
        <dbReference type="ChEBI" id="CHEBI:30612"/>
        <dbReference type="ChEBI" id="CHEBI:42819"/>
        <dbReference type="EC" id="4.2.1.40"/>
    </reaction>
</comment>
<dbReference type="SFLD" id="SFLDS00001">
    <property type="entry name" value="Enolase"/>
    <property type="match status" value="1"/>
</dbReference>
<reference evidence="6" key="1">
    <citation type="submission" date="2023-07" db="EMBL/GenBank/DDBJ databases">
        <title>Genomic Encyclopedia of Type Strains, Phase IV (KMG-IV): sequencing the most valuable type-strain genomes for metagenomic binning, comparative biology and taxonomic classification.</title>
        <authorList>
            <person name="Goeker M."/>
        </authorList>
    </citation>
    <scope>NUCLEOTIDE SEQUENCE</scope>
    <source>
        <strain evidence="6">DSM 24202</strain>
    </source>
</reference>
<keyword evidence="7" id="KW-1185">Reference proteome</keyword>
<protein>
    <recommendedName>
        <fullName evidence="3">glucarate dehydratase</fullName>
        <ecNumber evidence="3">4.2.1.40</ecNumber>
    </recommendedName>
</protein>
<dbReference type="PROSITE" id="PS00909">
    <property type="entry name" value="MR_MLE_2"/>
    <property type="match status" value="1"/>
</dbReference>
<feature type="domain" description="Mandelate racemase/muconate lactonizing enzyme C-terminal" evidence="5">
    <location>
        <begin position="148"/>
        <end position="244"/>
    </location>
</feature>
<dbReference type="InterPro" id="IPR036849">
    <property type="entry name" value="Enolase-like_C_sf"/>
</dbReference>
<comment type="caution">
    <text evidence="6">The sequence shown here is derived from an EMBL/GenBank/DDBJ whole genome shotgun (WGS) entry which is preliminary data.</text>
</comment>
<dbReference type="SUPFAM" id="SSF54826">
    <property type="entry name" value="Enolase N-terminal domain-like"/>
    <property type="match status" value="1"/>
</dbReference>
<evidence type="ECO:0000313" key="6">
    <source>
        <dbReference type="EMBL" id="MDQ0288313.1"/>
    </source>
</evidence>
<dbReference type="SMART" id="SM00922">
    <property type="entry name" value="MR_MLE"/>
    <property type="match status" value="1"/>
</dbReference>
<dbReference type="Proteomes" id="UP001238163">
    <property type="component" value="Unassembled WGS sequence"/>
</dbReference>
<dbReference type="EC" id="4.2.1.40" evidence="3"/>
<dbReference type="Pfam" id="PF13378">
    <property type="entry name" value="MR_MLE_C"/>
    <property type="match status" value="1"/>
</dbReference>
<dbReference type="InterPro" id="IPR013342">
    <property type="entry name" value="Mandelate_racemase_C"/>
</dbReference>
<dbReference type="PANTHER" id="PTHR48080">
    <property type="entry name" value="D-GALACTONATE DEHYDRATASE-RELATED"/>
    <property type="match status" value="1"/>
</dbReference>
<evidence type="ECO:0000256" key="1">
    <source>
        <dbReference type="ARBA" id="ARBA00001426"/>
    </source>
</evidence>
<evidence type="ECO:0000259" key="5">
    <source>
        <dbReference type="SMART" id="SM00922"/>
    </source>
</evidence>
<dbReference type="InterPro" id="IPR029017">
    <property type="entry name" value="Enolase-like_N"/>
</dbReference>
<evidence type="ECO:0000313" key="7">
    <source>
        <dbReference type="Proteomes" id="UP001238163"/>
    </source>
</evidence>
<keyword evidence="6" id="KW-0456">Lyase</keyword>
<dbReference type="InterPro" id="IPR013341">
    <property type="entry name" value="Mandelate_racemase_N_dom"/>
</dbReference>
<dbReference type="InterPro" id="IPR034593">
    <property type="entry name" value="DgoD-like"/>
</dbReference>
<dbReference type="RefSeq" id="WP_307259635.1">
    <property type="nucleotide sequence ID" value="NZ_JAUSVL010000001.1"/>
</dbReference>
<dbReference type="Gene3D" id="3.20.20.120">
    <property type="entry name" value="Enolase-like C-terminal domain"/>
    <property type="match status" value="1"/>
</dbReference>
<dbReference type="Pfam" id="PF02746">
    <property type="entry name" value="MR_MLE_N"/>
    <property type="match status" value="1"/>
</dbReference>